<sequence length="59" mass="6095">MGIIDLIILLQIGAEEMVVAVASSAHHLDRRGDLLQDAKIVEPSGVVSAGDHDSTSAGD</sequence>
<reference evidence="3 4" key="2">
    <citation type="journal article" date="2015" name="MBio">
        <title>Genome-Resolved Metagenomic Analysis Reveals Roles for Candidate Phyla and Other Microbial Community Members in Biogeochemical Transformations in Oil Reservoirs.</title>
        <authorList>
            <person name="Hu P."/>
            <person name="Tom L."/>
            <person name="Singh A."/>
            <person name="Thomas B.C."/>
            <person name="Baker B.J."/>
            <person name="Piceno Y.M."/>
            <person name="Andersen G.L."/>
            <person name="Banfield J.F."/>
        </authorList>
    </citation>
    <scope>NUCLEOTIDE SEQUENCE [LARGE SCALE GENOMIC DNA]</scope>
    <source>
        <strain evidence="1">57_489</strain>
    </source>
</reference>
<evidence type="ECO:0000313" key="1">
    <source>
        <dbReference type="EMBL" id="KUK43855.1"/>
    </source>
</evidence>
<evidence type="ECO:0000313" key="4">
    <source>
        <dbReference type="Proteomes" id="UP000057043"/>
    </source>
</evidence>
<dbReference type="EMBL" id="LGHB01000022">
    <property type="protein sequence ID" value="KUK95983.1"/>
    <property type="molecule type" value="Genomic_DNA"/>
</dbReference>
<dbReference type="PATRIC" id="fig|301375.6.peg.546"/>
<dbReference type="Proteomes" id="UP000057043">
    <property type="component" value="Unassembled WGS sequence"/>
</dbReference>
<comment type="caution">
    <text evidence="2">The sequence shown here is derived from an EMBL/GenBank/DDBJ whole genome shotgun (WGS) entry which is preliminary data.</text>
</comment>
<name>A0A101IJ60_9EURY</name>
<proteinExistence type="predicted"/>
<protein>
    <submittedName>
        <fullName evidence="2">Uncharacterized protein</fullName>
    </submittedName>
</protein>
<evidence type="ECO:0000313" key="3">
    <source>
        <dbReference type="Proteomes" id="UP000053961"/>
    </source>
</evidence>
<evidence type="ECO:0000313" key="2">
    <source>
        <dbReference type="EMBL" id="KUK95983.1"/>
    </source>
</evidence>
<organism evidence="2 3">
    <name type="scientific">Methanothrix harundinacea</name>
    <dbReference type="NCBI Taxonomy" id="301375"/>
    <lineage>
        <taxon>Archaea</taxon>
        <taxon>Methanobacteriati</taxon>
        <taxon>Methanobacteriota</taxon>
        <taxon>Stenosarchaea group</taxon>
        <taxon>Methanomicrobia</taxon>
        <taxon>Methanotrichales</taxon>
        <taxon>Methanotrichaceae</taxon>
        <taxon>Methanothrix</taxon>
    </lineage>
</organism>
<reference evidence="2" key="1">
    <citation type="journal article" date="2015" name="MBio">
        <title>Genome-resolved metagenomic analysis reveals roles for candidate phyla and other microbial community members in biogeochemical transformations in oil reservoirs.</title>
        <authorList>
            <person name="Hu P."/>
            <person name="Tom L."/>
            <person name="Singh A."/>
            <person name="Thomas B.C."/>
            <person name="Baker B.J."/>
            <person name="Piceno Y.M."/>
            <person name="Andersen G.L."/>
            <person name="Banfield J.F."/>
        </authorList>
    </citation>
    <scope>NUCLEOTIDE SEQUENCE [LARGE SCALE GENOMIC DNA]</scope>
    <source>
        <strain evidence="2">56_747</strain>
    </source>
</reference>
<accession>A0A101IJ60</accession>
<dbReference type="EMBL" id="LGFT01000044">
    <property type="protein sequence ID" value="KUK43855.1"/>
    <property type="molecule type" value="Genomic_DNA"/>
</dbReference>
<dbReference type="Proteomes" id="UP000053961">
    <property type="component" value="Unassembled WGS sequence"/>
</dbReference>
<dbReference type="AlphaFoldDB" id="A0A101IJ60"/>
<gene>
    <name evidence="1" type="ORF">XD72_1755</name>
    <name evidence="2" type="ORF">XE07_1419</name>
</gene>